<dbReference type="Pfam" id="PF00441">
    <property type="entry name" value="Acyl-CoA_dh_1"/>
    <property type="match status" value="1"/>
</dbReference>
<sequence length="112" mass="12464">MPTRCRHHCPFRPNPIGVDTRGWTATPPSPRRRCRCRARELGRTRLFAAKEFTTATAKSVVDTAVQVASASAVSRSTELERLYRDVRTGQLYPPNTDAVLDVIGRFALGLLP</sequence>
<dbReference type="EMBL" id="WMBB01000016">
    <property type="protein sequence ID" value="MTE16764.1"/>
    <property type="molecule type" value="Genomic_DNA"/>
</dbReference>
<evidence type="ECO:0000256" key="1">
    <source>
        <dbReference type="ARBA" id="ARBA00022630"/>
    </source>
</evidence>
<dbReference type="InterPro" id="IPR009075">
    <property type="entry name" value="AcylCo_DH/oxidase_C"/>
</dbReference>
<keyword evidence="4" id="KW-1185">Reference proteome</keyword>
<evidence type="ECO:0000313" key="3">
    <source>
        <dbReference type="EMBL" id="MTE16764.1"/>
    </source>
</evidence>
<dbReference type="SUPFAM" id="SSF47203">
    <property type="entry name" value="Acyl-CoA dehydrogenase C-terminal domain-like"/>
    <property type="match status" value="1"/>
</dbReference>
<name>A0A6I3L7R8_9NOCA</name>
<gene>
    <name evidence="3" type="ORF">GLP40_28925</name>
</gene>
<proteinExistence type="predicted"/>
<comment type="caution">
    <text evidence="3">The sequence shown here is derived from an EMBL/GenBank/DDBJ whole genome shotgun (WGS) entry which is preliminary data.</text>
</comment>
<dbReference type="Gene3D" id="1.20.140.10">
    <property type="entry name" value="Butyryl-CoA Dehydrogenase, subunit A, domain 3"/>
    <property type="match status" value="1"/>
</dbReference>
<reference evidence="3 4" key="1">
    <citation type="submission" date="2019-11" db="EMBL/GenBank/DDBJ databases">
        <title>Nocardia sp. nov. CT2-14 isolated from soil.</title>
        <authorList>
            <person name="Kanchanasin P."/>
            <person name="Tanasupawat S."/>
            <person name="Yuki M."/>
            <person name="Kudo T."/>
        </authorList>
    </citation>
    <scope>NUCLEOTIDE SEQUENCE [LARGE SCALE GENOMIC DNA]</scope>
    <source>
        <strain evidence="3 4">CT2-14</strain>
    </source>
</reference>
<organism evidence="3 4">
    <name type="scientific">Nocardia aurantiaca</name>
    <dbReference type="NCBI Taxonomy" id="2675850"/>
    <lineage>
        <taxon>Bacteria</taxon>
        <taxon>Bacillati</taxon>
        <taxon>Actinomycetota</taxon>
        <taxon>Actinomycetes</taxon>
        <taxon>Mycobacteriales</taxon>
        <taxon>Nocardiaceae</taxon>
        <taxon>Nocardia</taxon>
    </lineage>
</organism>
<evidence type="ECO:0000259" key="2">
    <source>
        <dbReference type="Pfam" id="PF00441"/>
    </source>
</evidence>
<accession>A0A6I3L7R8</accession>
<feature type="domain" description="Acyl-CoA dehydrogenase/oxidase C-terminal" evidence="2">
    <location>
        <begin position="45"/>
        <end position="105"/>
    </location>
</feature>
<dbReference type="InterPro" id="IPR036250">
    <property type="entry name" value="AcylCo_DH-like_C"/>
</dbReference>
<dbReference type="GO" id="GO:0016627">
    <property type="term" value="F:oxidoreductase activity, acting on the CH-CH group of donors"/>
    <property type="evidence" value="ECO:0007669"/>
    <property type="project" value="InterPro"/>
</dbReference>
<keyword evidence="1" id="KW-0285">Flavoprotein</keyword>
<dbReference type="Proteomes" id="UP000432464">
    <property type="component" value="Unassembled WGS sequence"/>
</dbReference>
<dbReference type="AlphaFoldDB" id="A0A6I3L7R8"/>
<protein>
    <recommendedName>
        <fullName evidence="2">Acyl-CoA dehydrogenase/oxidase C-terminal domain-containing protein</fullName>
    </recommendedName>
</protein>
<evidence type="ECO:0000313" key="4">
    <source>
        <dbReference type="Proteomes" id="UP000432464"/>
    </source>
</evidence>